<evidence type="ECO:0000256" key="1">
    <source>
        <dbReference type="ARBA" id="ARBA00022723"/>
    </source>
</evidence>
<dbReference type="Proteomes" id="UP000886520">
    <property type="component" value="Chromosome 24"/>
</dbReference>
<sequence>MQLVAELFNVAARPPFFWCLMEEVIAQRCSRRRQVHELFSNPEGSPELWNVIQSPERGFDFKDWCNLAFDAAHHGQLGLLKWLILSKKVPILIQNRKGCNLLHAAASFSQELVADWLLDRENYSASLFLFCGQSNRKRTPLEIAVRSNQYGMISCLLDNNTCPRSSTSEIFSVIRHCCQIAEPAMKEYLVYLLRTMEIKTFFLDLAVRSEANINEILPKLVEFSWWENRRDIEWNEHEKFAFYITLQAAARSWNKELVKWLLDEWKVSLKPPSIYQWKGLSISDVVAMGKYLEEEILNDLGDGENDDNYYHYSKKYFDMMVSGRWKDGQCSSLIATLEPLIYKEETIHFKNKWFEALCEKDFERRLEVLEIFAEKYDDHGAESFALPRLDLVVACGQLHILKWLIRKGYVDLNLPFSSNEEMGVLKDDEDDDDNYAVANDADCAICYRIKRFPVELECGHSYCLSCIRQVHTYSHANMQSFQCPYCRRHLSVPPSMTISSSLQYYLKSKSPWLHHKSSNTLGEILMALAAGTGSVFILEYLIVQHNIDPATTLYAKGRNLMHIAASRPNLVSCKWLCCNGYLELATRFSDENLSPVHEAINNSNYAASFAFDVFYEHEVLPDNWIDLAVVSPNSGIVHTAEWSLSHECTDAISKLLAINAPLDQLITVINKSTLGKCDIFDDNVITQFEFIIQCGRVDVLIWLYNSNLKRQWIYFNEERREFIRKKIGELDSNRSAMEAFINDVEMAEKLGCEINNCNSNFKQMILDGAPVVDIENVIEHQKELIKKAQVLLLKKGYAEISFDDIVQHALNPLEIAAHHGHLHLLDWILKMPDTDITEAVSRILSQAIEDGNTVVFAFIVTWLKENNQPLPTSVHIFDSEYDSLLHAVVSVFVTTSNFAEEKICKGYFEMAQILVDHPDINVNALNEEGQTALFHLARIFHSRRRKQSASESANTIADCTFQLIQMLINAGTDLHHIDAKNSTFFEEVLKNGSPLLMKAIRWLVLEKGIDIQFVQFSCFDLYPNVCERVGAEFNVIREEQRLLQLQR</sequence>
<dbReference type="OrthoDB" id="5876225at2759"/>
<dbReference type="EMBL" id="JABFUD020000024">
    <property type="protein sequence ID" value="KAI5060586.1"/>
    <property type="molecule type" value="Genomic_DNA"/>
</dbReference>
<dbReference type="Pfam" id="PF13445">
    <property type="entry name" value="zf-RING_UBOX"/>
    <property type="match status" value="1"/>
</dbReference>
<dbReference type="InterPro" id="IPR001841">
    <property type="entry name" value="Znf_RING"/>
</dbReference>
<dbReference type="AlphaFoldDB" id="A0A9D4U5F6"/>
<dbReference type="Pfam" id="PF12796">
    <property type="entry name" value="Ank_2"/>
    <property type="match status" value="1"/>
</dbReference>
<dbReference type="PROSITE" id="PS00518">
    <property type="entry name" value="ZF_RING_1"/>
    <property type="match status" value="1"/>
</dbReference>
<evidence type="ECO:0000256" key="2">
    <source>
        <dbReference type="ARBA" id="ARBA00022771"/>
    </source>
</evidence>
<keyword evidence="2 4" id="KW-0863">Zinc-finger</keyword>
<dbReference type="InterPro" id="IPR013083">
    <property type="entry name" value="Znf_RING/FYVE/PHD"/>
</dbReference>
<dbReference type="InterPro" id="IPR027370">
    <property type="entry name" value="Znf-RING_euk"/>
</dbReference>
<dbReference type="GO" id="GO:0008270">
    <property type="term" value="F:zinc ion binding"/>
    <property type="evidence" value="ECO:0007669"/>
    <property type="project" value="UniProtKB-KW"/>
</dbReference>
<dbReference type="InterPro" id="IPR036770">
    <property type="entry name" value="Ankyrin_rpt-contain_sf"/>
</dbReference>
<keyword evidence="3" id="KW-0862">Zinc</keyword>
<dbReference type="InterPro" id="IPR017907">
    <property type="entry name" value="Znf_RING_CS"/>
</dbReference>
<keyword evidence="1" id="KW-0479">Metal-binding</keyword>
<dbReference type="PANTHER" id="PTHR46586">
    <property type="entry name" value="ANKYRIN REPEAT-CONTAINING PROTEIN"/>
    <property type="match status" value="1"/>
</dbReference>
<evidence type="ECO:0000256" key="4">
    <source>
        <dbReference type="PROSITE-ProRule" id="PRU00175"/>
    </source>
</evidence>
<protein>
    <recommendedName>
        <fullName evidence="5">RING-type domain-containing protein</fullName>
    </recommendedName>
</protein>
<evidence type="ECO:0000256" key="3">
    <source>
        <dbReference type="ARBA" id="ARBA00022833"/>
    </source>
</evidence>
<dbReference type="PROSITE" id="PS50089">
    <property type="entry name" value="ZF_RING_2"/>
    <property type="match status" value="1"/>
</dbReference>
<dbReference type="Gene3D" id="1.25.40.20">
    <property type="entry name" value="Ankyrin repeat-containing domain"/>
    <property type="match status" value="2"/>
</dbReference>
<evidence type="ECO:0000313" key="7">
    <source>
        <dbReference type="Proteomes" id="UP000886520"/>
    </source>
</evidence>
<dbReference type="SUPFAM" id="SSF48403">
    <property type="entry name" value="Ankyrin repeat"/>
    <property type="match status" value="2"/>
</dbReference>
<organism evidence="6 7">
    <name type="scientific">Adiantum capillus-veneris</name>
    <name type="common">Maidenhair fern</name>
    <dbReference type="NCBI Taxonomy" id="13818"/>
    <lineage>
        <taxon>Eukaryota</taxon>
        <taxon>Viridiplantae</taxon>
        <taxon>Streptophyta</taxon>
        <taxon>Embryophyta</taxon>
        <taxon>Tracheophyta</taxon>
        <taxon>Polypodiopsida</taxon>
        <taxon>Polypodiidae</taxon>
        <taxon>Polypodiales</taxon>
        <taxon>Pteridineae</taxon>
        <taxon>Pteridaceae</taxon>
        <taxon>Vittarioideae</taxon>
        <taxon>Adiantum</taxon>
    </lineage>
</organism>
<reference evidence="6" key="1">
    <citation type="submission" date="2021-01" db="EMBL/GenBank/DDBJ databases">
        <title>Adiantum capillus-veneris genome.</title>
        <authorList>
            <person name="Fang Y."/>
            <person name="Liao Q."/>
        </authorList>
    </citation>
    <scope>NUCLEOTIDE SEQUENCE</scope>
    <source>
        <strain evidence="6">H3</strain>
        <tissue evidence="6">Leaf</tissue>
    </source>
</reference>
<evidence type="ECO:0000259" key="5">
    <source>
        <dbReference type="PROSITE" id="PS50089"/>
    </source>
</evidence>
<proteinExistence type="predicted"/>
<accession>A0A9D4U5F6</accession>
<dbReference type="Gene3D" id="3.30.40.10">
    <property type="entry name" value="Zinc/RING finger domain, C3HC4 (zinc finger)"/>
    <property type="match status" value="1"/>
</dbReference>
<keyword evidence="7" id="KW-1185">Reference proteome</keyword>
<dbReference type="SMART" id="SM00248">
    <property type="entry name" value="ANK"/>
    <property type="match status" value="8"/>
</dbReference>
<comment type="caution">
    <text evidence="6">The sequence shown here is derived from an EMBL/GenBank/DDBJ whole genome shotgun (WGS) entry which is preliminary data.</text>
</comment>
<dbReference type="PANTHER" id="PTHR46586:SF3">
    <property type="entry name" value="ANKYRIN REPEAT-CONTAINING PROTEIN"/>
    <property type="match status" value="1"/>
</dbReference>
<name>A0A9D4U5F6_ADICA</name>
<gene>
    <name evidence="6" type="ORF">GOP47_0025006</name>
</gene>
<dbReference type="InterPro" id="IPR052050">
    <property type="entry name" value="SecEffector_AnkRepeat"/>
</dbReference>
<dbReference type="SUPFAM" id="SSF57850">
    <property type="entry name" value="RING/U-box"/>
    <property type="match status" value="1"/>
</dbReference>
<feature type="domain" description="RING-type" evidence="5">
    <location>
        <begin position="443"/>
        <end position="487"/>
    </location>
</feature>
<dbReference type="InterPro" id="IPR002110">
    <property type="entry name" value="Ankyrin_rpt"/>
</dbReference>
<evidence type="ECO:0000313" key="6">
    <source>
        <dbReference type="EMBL" id="KAI5060586.1"/>
    </source>
</evidence>
<dbReference type="SMART" id="SM00184">
    <property type="entry name" value="RING"/>
    <property type="match status" value="1"/>
</dbReference>